<dbReference type="EMBL" id="JBHSSF010000031">
    <property type="protein sequence ID" value="MFC6177393.1"/>
    <property type="molecule type" value="Genomic_DNA"/>
</dbReference>
<comment type="caution">
    <text evidence="1">The sequence shown here is derived from an EMBL/GenBank/DDBJ whole genome shotgun (WGS) entry which is preliminary data.</text>
</comment>
<accession>A0ABW1RPQ3</accession>
<protein>
    <submittedName>
        <fullName evidence="1">SLAP domain-containing protein</fullName>
    </submittedName>
</protein>
<organism evidence="1 2">
    <name type="scientific">Companilactobacillus huachuanensis</name>
    <dbReference type="NCBI Taxonomy" id="2559914"/>
    <lineage>
        <taxon>Bacteria</taxon>
        <taxon>Bacillati</taxon>
        <taxon>Bacillota</taxon>
        <taxon>Bacilli</taxon>
        <taxon>Lactobacillales</taxon>
        <taxon>Lactobacillaceae</taxon>
        <taxon>Companilactobacillus</taxon>
    </lineage>
</organism>
<proteinExistence type="predicted"/>
<gene>
    <name evidence="1" type="ORF">ACFQAV_11110</name>
</gene>
<dbReference type="Proteomes" id="UP001596288">
    <property type="component" value="Unassembled WGS sequence"/>
</dbReference>
<name>A0ABW1RPQ3_9LACO</name>
<evidence type="ECO:0000313" key="2">
    <source>
        <dbReference type="Proteomes" id="UP001596288"/>
    </source>
</evidence>
<reference evidence="2" key="1">
    <citation type="journal article" date="2019" name="Int. J. Syst. Evol. Microbiol.">
        <title>The Global Catalogue of Microorganisms (GCM) 10K type strain sequencing project: providing services to taxonomists for standard genome sequencing and annotation.</title>
        <authorList>
            <consortium name="The Broad Institute Genomics Platform"/>
            <consortium name="The Broad Institute Genome Sequencing Center for Infectious Disease"/>
            <person name="Wu L."/>
            <person name="Ma J."/>
        </authorList>
    </citation>
    <scope>NUCLEOTIDE SEQUENCE [LARGE SCALE GENOMIC DNA]</scope>
    <source>
        <strain evidence="2">CCM 8927</strain>
    </source>
</reference>
<dbReference type="RefSeq" id="WP_137611747.1">
    <property type="nucleotide sequence ID" value="NZ_BJDF01000013.1"/>
</dbReference>
<sequence>MKKLLYSSIILGAGLFAFGIKNNTVLTVKAAEISTESVSIPSEVKTEEVKDPVNSQQIATNRINKTKDGIPYVEIRPTDEAIVKDPQRPLSNVNDPAYEGELMVPYTYYGNGAVYVLDDNNQPIPDANSETGYQMRRSEDVYEKEIRITDVSSEFTGTVYGINEGTQTTKKEKMLAALKREGAFYMEFRNHGYSTKAELIAYQKAFENKLAEISNLNDDGTLVVKTPVTETTTVSHNHSSTAISNQTQNDEKLPLVVVTIRQAQLYSTEGKTVTDRGLSDNTVWVIDKIAMINGQKMYRISANEWVAANDVI</sequence>
<evidence type="ECO:0000313" key="1">
    <source>
        <dbReference type="EMBL" id="MFC6177393.1"/>
    </source>
</evidence>
<keyword evidence="2" id="KW-1185">Reference proteome</keyword>